<dbReference type="KEGG" id="elm:ELI_4214"/>
<reference key="1">
    <citation type="submission" date="2010-09" db="EMBL/GenBank/DDBJ databases">
        <authorList>
            <person name="Roh H."/>
            <person name="Ko H.-J."/>
            <person name="Kim D."/>
            <person name="Choi D.G."/>
            <person name="Park S."/>
            <person name="Kim S."/>
            <person name="Kim K.H."/>
            <person name="Chang I.S."/>
            <person name="Choi I.-G."/>
        </authorList>
    </citation>
    <scope>NUCLEOTIDE SEQUENCE</scope>
    <source>
        <strain>KIST612</strain>
    </source>
</reference>
<accession>E3GQA7</accession>
<organism evidence="1 2">
    <name type="scientific">Eubacterium callanderi</name>
    <dbReference type="NCBI Taxonomy" id="53442"/>
    <lineage>
        <taxon>Bacteria</taxon>
        <taxon>Bacillati</taxon>
        <taxon>Bacillota</taxon>
        <taxon>Clostridia</taxon>
        <taxon>Eubacteriales</taxon>
        <taxon>Eubacteriaceae</taxon>
        <taxon>Eubacterium</taxon>
    </lineage>
</organism>
<reference evidence="1 2" key="2">
    <citation type="journal article" date="2011" name="J. Bacteriol.">
        <title>Complete genome sequence of a carbon monoxide-utilizing acetogen, Eubacterium limosum KIST612.</title>
        <authorList>
            <person name="Roh H."/>
            <person name="Ko H.J."/>
            <person name="Kim D."/>
            <person name="Choi D.G."/>
            <person name="Park S."/>
            <person name="Kim S."/>
            <person name="Chang I.S."/>
            <person name="Choi I.G."/>
        </authorList>
    </citation>
    <scope>NUCLEOTIDE SEQUENCE [LARGE SCALE GENOMIC DNA]</scope>
    <source>
        <strain evidence="1 2">KIST612</strain>
    </source>
</reference>
<gene>
    <name evidence="1" type="ordered locus">ELI_4214</name>
</gene>
<dbReference type="HOGENOM" id="CLU_3343836_0_0_9"/>
<evidence type="ECO:0000313" key="2">
    <source>
        <dbReference type="Proteomes" id="UP000006873"/>
    </source>
</evidence>
<dbReference type="EMBL" id="CP002273">
    <property type="protein sequence ID" value="ADO39156.1"/>
    <property type="molecule type" value="Genomic_DNA"/>
</dbReference>
<evidence type="ECO:0000313" key="1">
    <source>
        <dbReference type="EMBL" id="ADO39156.1"/>
    </source>
</evidence>
<keyword evidence="2" id="KW-1185">Reference proteome</keyword>
<dbReference type="AlphaFoldDB" id="E3GQA7"/>
<protein>
    <submittedName>
        <fullName evidence="1">Uncharacterized protein</fullName>
    </submittedName>
</protein>
<proteinExistence type="predicted"/>
<sequence length="37" mass="4274">MAIFYFHFSARPFAVTKKMVKSIAALPAMNFTIVHMR</sequence>
<dbReference type="Proteomes" id="UP000006873">
    <property type="component" value="Chromosome"/>
</dbReference>
<name>E3GQA7_9FIRM</name>